<organism evidence="2 3">
    <name type="scientific">Pontibacter locisalis</name>
    <dbReference type="NCBI Taxonomy" id="1719035"/>
    <lineage>
        <taxon>Bacteria</taxon>
        <taxon>Pseudomonadati</taxon>
        <taxon>Bacteroidota</taxon>
        <taxon>Cytophagia</taxon>
        <taxon>Cytophagales</taxon>
        <taxon>Hymenobacteraceae</taxon>
        <taxon>Pontibacter</taxon>
    </lineage>
</organism>
<dbReference type="PANTHER" id="PTHR36109">
    <property type="entry name" value="MEMBRANE PROTEIN-RELATED"/>
    <property type="match status" value="1"/>
</dbReference>
<gene>
    <name evidence="2" type="ORF">ACFSRY_11480</name>
</gene>
<feature type="region of interest" description="Disordered" evidence="1">
    <location>
        <begin position="43"/>
        <end position="72"/>
    </location>
</feature>
<dbReference type="EMBL" id="JBHULU010000015">
    <property type="protein sequence ID" value="MFD2514490.1"/>
    <property type="molecule type" value="Genomic_DNA"/>
</dbReference>
<dbReference type="RefSeq" id="WP_377507975.1">
    <property type="nucleotide sequence ID" value="NZ_JBHULU010000015.1"/>
</dbReference>
<protein>
    <recommendedName>
        <fullName evidence="4">General stress protein 17M-like domain-containing protein</fullName>
    </recommendedName>
</protein>
<sequence length="180" mass="18842">MNKTDNAGMMTAMFRDRESAERAYNELRARGYDKDDINVVMSDEARERHFSDVEDTDEEDRTELGNKSLEGTGAGSAIGGTLGAIVGAVAAIGTSVAIPGLGLVVAGPLAAGLAGAGAGGLTGGLIGALVGAGIPEERAKVYETGVKEGNIVIGFKPHSAEDARYFETHFQKHRGEHIYY</sequence>
<evidence type="ECO:0000313" key="2">
    <source>
        <dbReference type="EMBL" id="MFD2514490.1"/>
    </source>
</evidence>
<name>A0ABW5IR66_9BACT</name>
<dbReference type="PANTHER" id="PTHR36109:SF2">
    <property type="entry name" value="MEMBRANE PROTEIN"/>
    <property type="match status" value="1"/>
</dbReference>
<keyword evidence="3" id="KW-1185">Reference proteome</keyword>
<evidence type="ECO:0000313" key="3">
    <source>
        <dbReference type="Proteomes" id="UP001597544"/>
    </source>
</evidence>
<reference evidence="3" key="1">
    <citation type="journal article" date="2019" name="Int. J. Syst. Evol. Microbiol.">
        <title>The Global Catalogue of Microorganisms (GCM) 10K type strain sequencing project: providing services to taxonomists for standard genome sequencing and annotation.</title>
        <authorList>
            <consortium name="The Broad Institute Genomics Platform"/>
            <consortium name="The Broad Institute Genome Sequencing Center for Infectious Disease"/>
            <person name="Wu L."/>
            <person name="Ma J."/>
        </authorList>
    </citation>
    <scope>NUCLEOTIDE SEQUENCE [LARGE SCALE GENOMIC DNA]</scope>
    <source>
        <strain evidence="3">KCTC 42498</strain>
    </source>
</reference>
<evidence type="ECO:0000256" key="1">
    <source>
        <dbReference type="SAM" id="MobiDB-lite"/>
    </source>
</evidence>
<comment type="caution">
    <text evidence="2">The sequence shown here is derived from an EMBL/GenBank/DDBJ whole genome shotgun (WGS) entry which is preliminary data.</text>
</comment>
<dbReference type="InterPro" id="IPR052948">
    <property type="entry name" value="Low_temp-induced_all0457"/>
</dbReference>
<accession>A0ABW5IR66</accession>
<dbReference type="Proteomes" id="UP001597544">
    <property type="component" value="Unassembled WGS sequence"/>
</dbReference>
<proteinExistence type="predicted"/>
<evidence type="ECO:0008006" key="4">
    <source>
        <dbReference type="Google" id="ProtNLM"/>
    </source>
</evidence>
<feature type="compositionally biased region" description="Basic and acidic residues" evidence="1">
    <location>
        <begin position="43"/>
        <end position="52"/>
    </location>
</feature>